<feature type="region of interest" description="Disordered" evidence="5">
    <location>
        <begin position="575"/>
        <end position="603"/>
    </location>
</feature>
<dbReference type="Gene3D" id="1.20.1250.20">
    <property type="entry name" value="MFS general substrate transporter like domains"/>
    <property type="match status" value="2"/>
</dbReference>
<feature type="compositionally biased region" description="Basic and acidic residues" evidence="5">
    <location>
        <begin position="27"/>
        <end position="38"/>
    </location>
</feature>
<feature type="region of interest" description="Disordered" evidence="5">
    <location>
        <begin position="1"/>
        <end position="52"/>
    </location>
</feature>
<feature type="compositionally biased region" description="Basic and acidic residues" evidence="5">
    <location>
        <begin position="589"/>
        <end position="603"/>
    </location>
</feature>
<feature type="compositionally biased region" description="Polar residues" evidence="5">
    <location>
        <begin position="284"/>
        <end position="298"/>
    </location>
</feature>
<evidence type="ECO:0000313" key="8">
    <source>
        <dbReference type="Proteomes" id="UP000757232"/>
    </source>
</evidence>
<comment type="caution">
    <text evidence="7">The sequence shown here is derived from an EMBL/GenBank/DDBJ whole genome shotgun (WGS) entry which is preliminary data.</text>
</comment>
<dbReference type="PANTHER" id="PTHR10924">
    <property type="entry name" value="MAJOR FACILITATOR SUPERFAMILY PROTEIN-RELATED"/>
    <property type="match status" value="1"/>
</dbReference>
<evidence type="ECO:0000256" key="1">
    <source>
        <dbReference type="ARBA" id="ARBA00004141"/>
    </source>
</evidence>
<feature type="transmembrane region" description="Helical" evidence="6">
    <location>
        <begin position="462"/>
        <end position="483"/>
    </location>
</feature>
<dbReference type="OrthoDB" id="422206at2759"/>
<protein>
    <submittedName>
        <fullName evidence="7">MFS general substrate transporter</fullName>
    </submittedName>
</protein>
<name>A0A9Q5HV04_SANBA</name>
<feature type="region of interest" description="Disordered" evidence="5">
    <location>
        <begin position="284"/>
        <end position="327"/>
    </location>
</feature>
<evidence type="ECO:0000256" key="2">
    <source>
        <dbReference type="ARBA" id="ARBA00022692"/>
    </source>
</evidence>
<feature type="transmembrane region" description="Helical" evidence="6">
    <location>
        <begin position="548"/>
        <end position="565"/>
    </location>
</feature>
<evidence type="ECO:0000256" key="6">
    <source>
        <dbReference type="SAM" id="Phobius"/>
    </source>
</evidence>
<reference evidence="7" key="1">
    <citation type="submission" date="2016-06" db="EMBL/GenBank/DDBJ databases">
        <title>Draft Genome sequence of the fungus Inonotus baumii.</title>
        <authorList>
            <person name="Zhu H."/>
            <person name="Lin W."/>
        </authorList>
    </citation>
    <scope>NUCLEOTIDE SEQUENCE</scope>
    <source>
        <strain evidence="7">821</strain>
    </source>
</reference>
<keyword evidence="8" id="KW-1185">Reference proteome</keyword>
<dbReference type="Proteomes" id="UP000757232">
    <property type="component" value="Unassembled WGS sequence"/>
</dbReference>
<accession>A0A9Q5HV04</accession>
<keyword evidence="2 6" id="KW-0812">Transmembrane</keyword>
<feature type="transmembrane region" description="Helical" evidence="6">
    <location>
        <begin position="159"/>
        <end position="180"/>
    </location>
</feature>
<evidence type="ECO:0000256" key="3">
    <source>
        <dbReference type="ARBA" id="ARBA00022989"/>
    </source>
</evidence>
<keyword evidence="3 6" id="KW-1133">Transmembrane helix</keyword>
<sequence length="626" mass="67491">MMDMKDKSMEERATADVALVELGTSQDEGRQRKEEPHSAMDSSTGNRTNENSPVQFRLYRRRRAGVLGIVVLNIVAGMSLTWFGPIANKTSGTFGISLDEVNWLGNIVACTYIVVSPLVPIMCSRFGLRVSYAIGTGFLILSAWIRYAGTAHSLNSRGAYALLIIGQFISAIPQIVFQILAPKFSEIWFDLKGRTTATMLMSVSNPVGTALGQLIAPMIDNIRTSILVLGIISTAVAPFTLLIGARPPTPPSYSGSQPSHHFFITLRAIFGLLPSPSTSHASNLADNGGVFSSESVSPSARPETESGMKPDSPISQMSKADSSAEDRMLELGTPRRDAPAGASELARGDGSSLHADADAYMTMRERVDFIILTAGFSVLVAGINTFSILSNEILEPYGYSEDTAGLMGAALLLAGLVAAFATAPLFDRVLTRHLGLSLRIAVPFIAAAWLSLIWAVRPNNTGALYAIFVVIGVASLSMLPVTLELGCELTRNSEASSAILWWRLMRPSVSQTPNLTSDDSDLSIGLTVMSALRASSDASPPQNMHRSLIYSGASICGGTVFVMFLRGQQRRREKDESFAAAAATSASERQGRHTENNPDAEHGLATKKEQLLMFFRQWKERTGWTS</sequence>
<feature type="transmembrane region" description="Helical" evidence="6">
    <location>
        <begin position="438"/>
        <end position="456"/>
    </location>
</feature>
<dbReference type="InterPro" id="IPR049680">
    <property type="entry name" value="FLVCR1-2_SLC49-like"/>
</dbReference>
<dbReference type="GO" id="GO:0022857">
    <property type="term" value="F:transmembrane transporter activity"/>
    <property type="evidence" value="ECO:0007669"/>
    <property type="project" value="InterPro"/>
</dbReference>
<feature type="transmembrane region" description="Helical" evidence="6">
    <location>
        <begin position="103"/>
        <end position="123"/>
    </location>
</feature>
<feature type="transmembrane region" description="Helical" evidence="6">
    <location>
        <begin position="225"/>
        <end position="245"/>
    </location>
</feature>
<dbReference type="SUPFAM" id="SSF103473">
    <property type="entry name" value="MFS general substrate transporter"/>
    <property type="match status" value="1"/>
</dbReference>
<comment type="subcellular location">
    <subcellularLocation>
        <location evidence="1">Membrane</location>
        <topology evidence="1">Multi-pass membrane protein</topology>
    </subcellularLocation>
</comment>
<dbReference type="Pfam" id="PF07690">
    <property type="entry name" value="MFS_1"/>
    <property type="match status" value="1"/>
</dbReference>
<feature type="compositionally biased region" description="Basic and acidic residues" evidence="5">
    <location>
        <begin position="1"/>
        <end position="14"/>
    </location>
</feature>
<dbReference type="EMBL" id="LNZH02000203">
    <property type="protein sequence ID" value="OCB86302.1"/>
    <property type="molecule type" value="Genomic_DNA"/>
</dbReference>
<dbReference type="InterPro" id="IPR011701">
    <property type="entry name" value="MFS"/>
</dbReference>
<feature type="compositionally biased region" description="Polar residues" evidence="5">
    <location>
        <begin position="40"/>
        <end position="52"/>
    </location>
</feature>
<dbReference type="InterPro" id="IPR036259">
    <property type="entry name" value="MFS_trans_sf"/>
</dbReference>
<evidence type="ECO:0000256" key="5">
    <source>
        <dbReference type="SAM" id="MobiDB-lite"/>
    </source>
</evidence>
<evidence type="ECO:0000313" key="7">
    <source>
        <dbReference type="EMBL" id="OCB86302.1"/>
    </source>
</evidence>
<feature type="transmembrane region" description="Helical" evidence="6">
    <location>
        <begin position="369"/>
        <end position="389"/>
    </location>
</feature>
<dbReference type="PANTHER" id="PTHR10924:SF6">
    <property type="entry name" value="SOLUTE CARRIER FAMILY 49 MEMBER A3"/>
    <property type="match status" value="1"/>
</dbReference>
<proteinExistence type="predicted"/>
<keyword evidence="4 6" id="KW-0472">Membrane</keyword>
<feature type="transmembrane region" description="Helical" evidence="6">
    <location>
        <begin position="130"/>
        <end position="147"/>
    </location>
</feature>
<organism evidence="7 8">
    <name type="scientific">Sanghuangporus baumii</name>
    <name type="common">Phellinus baumii</name>
    <dbReference type="NCBI Taxonomy" id="108892"/>
    <lineage>
        <taxon>Eukaryota</taxon>
        <taxon>Fungi</taxon>
        <taxon>Dikarya</taxon>
        <taxon>Basidiomycota</taxon>
        <taxon>Agaricomycotina</taxon>
        <taxon>Agaricomycetes</taxon>
        <taxon>Hymenochaetales</taxon>
        <taxon>Hymenochaetaceae</taxon>
        <taxon>Sanghuangporus</taxon>
    </lineage>
</organism>
<gene>
    <name evidence="7" type="ORF">A7U60_g6614</name>
</gene>
<dbReference type="AlphaFoldDB" id="A0A9Q5HV04"/>
<feature type="compositionally biased region" description="Low complexity" evidence="5">
    <location>
        <begin position="578"/>
        <end position="587"/>
    </location>
</feature>
<evidence type="ECO:0000256" key="4">
    <source>
        <dbReference type="ARBA" id="ARBA00023136"/>
    </source>
</evidence>
<dbReference type="GO" id="GO:0016020">
    <property type="term" value="C:membrane"/>
    <property type="evidence" value="ECO:0007669"/>
    <property type="project" value="UniProtKB-SubCell"/>
</dbReference>
<feature type="transmembrane region" description="Helical" evidence="6">
    <location>
        <begin position="64"/>
        <end position="83"/>
    </location>
</feature>
<feature type="transmembrane region" description="Helical" evidence="6">
    <location>
        <begin position="404"/>
        <end position="426"/>
    </location>
</feature>